<gene>
    <name evidence="1" type="ORF">HNP47_003219</name>
</gene>
<name>A0A7W9FX36_BREVE</name>
<protein>
    <submittedName>
        <fullName evidence="1">Uncharacterized protein</fullName>
    </submittedName>
</protein>
<dbReference type="EMBL" id="JACHLJ010000008">
    <property type="protein sequence ID" value="MBB5773194.1"/>
    <property type="molecule type" value="Genomic_DNA"/>
</dbReference>
<comment type="caution">
    <text evidence="1">The sequence shown here is derived from an EMBL/GenBank/DDBJ whole genome shotgun (WGS) entry which is preliminary data.</text>
</comment>
<sequence length="37" mass="4021">MFDWRHATSIFCGGFSVSWKSNPATKSPMMSSGPAGR</sequence>
<dbReference type="Proteomes" id="UP000556201">
    <property type="component" value="Unassembled WGS sequence"/>
</dbReference>
<dbReference type="AlphaFoldDB" id="A0A7W9FX36"/>
<evidence type="ECO:0000313" key="2">
    <source>
        <dbReference type="Proteomes" id="UP000556201"/>
    </source>
</evidence>
<accession>A0A7W9FX36</accession>
<proteinExistence type="predicted"/>
<organism evidence="1 2">
    <name type="scientific">Brevundimonas vesicularis</name>
    <name type="common">Pseudomonas vesicularis</name>
    <dbReference type="NCBI Taxonomy" id="41276"/>
    <lineage>
        <taxon>Bacteria</taxon>
        <taxon>Pseudomonadati</taxon>
        <taxon>Pseudomonadota</taxon>
        <taxon>Alphaproteobacteria</taxon>
        <taxon>Caulobacterales</taxon>
        <taxon>Caulobacteraceae</taxon>
        <taxon>Brevundimonas</taxon>
    </lineage>
</organism>
<reference evidence="1 2" key="1">
    <citation type="submission" date="2020-08" db="EMBL/GenBank/DDBJ databases">
        <title>Functional genomics of gut bacteria from endangered species of beetles.</title>
        <authorList>
            <person name="Carlos-Shanley C."/>
        </authorList>
    </citation>
    <scope>NUCLEOTIDE SEQUENCE [LARGE SCALE GENOMIC DNA]</scope>
    <source>
        <strain evidence="1 2">S00192</strain>
    </source>
</reference>
<evidence type="ECO:0000313" key="1">
    <source>
        <dbReference type="EMBL" id="MBB5773194.1"/>
    </source>
</evidence>